<proteinExistence type="predicted"/>
<dbReference type="InterPro" id="IPR043502">
    <property type="entry name" value="DNA/RNA_pol_sf"/>
</dbReference>
<dbReference type="Proteomes" id="UP000288805">
    <property type="component" value="Unassembled WGS sequence"/>
</dbReference>
<keyword evidence="3" id="KW-0540">Nuclease</keyword>
<evidence type="ECO:0000256" key="3">
    <source>
        <dbReference type="ARBA" id="ARBA00022722"/>
    </source>
</evidence>
<keyword evidence="6" id="KW-0695">RNA-directed DNA polymerase</keyword>
<evidence type="ECO:0000256" key="4">
    <source>
        <dbReference type="ARBA" id="ARBA00022759"/>
    </source>
</evidence>
<comment type="caution">
    <text evidence="8">The sequence shown here is derived from an EMBL/GenBank/DDBJ whole genome shotgun (WGS) entry which is preliminary data.</text>
</comment>
<dbReference type="PANTHER" id="PTHR35046:SF9">
    <property type="entry name" value="RNA-DIRECTED DNA POLYMERASE"/>
    <property type="match status" value="1"/>
</dbReference>
<sequence>MSLVFPDICAPTLLDLFFRYFCINFHSSPCNPPTIRFLSLEGWKNVSIYTLASTVNDSQPNSEDFSTEDERLSFLSLGVRKAGPTLGKASDFQPWKCTSLPLASLWEEYEDVFPNNVPSGLPPIRGIEHQIDFVPARVHTPVSVLLVPKKDGTWRMCVDCKAINNITELRWMRKCVKAIKEWPTPKLITDEQDHAFIEIKERLCGAPLLALPDFSRTLEIECDASGIGIGAVLMEKRPLTYFSEKVNGATLNYPTYAKELYALVRALETWQHYLWTKEFVIHTDHESLKHLKGQVNEMTSLDGEKKARWRSKLHPRGDGPFQVLERINDNAYKLDLPGDDSRTNPFEERGMMRINKHSRIHCMFQLGLLLKQDPRRSKKHLMANSRDLG</sequence>
<evidence type="ECO:0000313" key="9">
    <source>
        <dbReference type="Proteomes" id="UP000288805"/>
    </source>
</evidence>
<accession>A0A438IWT3</accession>
<dbReference type="SUPFAM" id="SSF56672">
    <property type="entry name" value="DNA/RNA polymerases"/>
    <property type="match status" value="1"/>
</dbReference>
<evidence type="ECO:0000259" key="7">
    <source>
        <dbReference type="Pfam" id="PF17917"/>
    </source>
</evidence>
<dbReference type="GO" id="GO:0003964">
    <property type="term" value="F:RNA-directed DNA polymerase activity"/>
    <property type="evidence" value="ECO:0007669"/>
    <property type="project" value="UniProtKB-KW"/>
</dbReference>
<dbReference type="AlphaFoldDB" id="A0A438IWT3"/>
<keyword evidence="4" id="KW-0255">Endonuclease</keyword>
<keyword evidence="1" id="KW-0808">Transferase</keyword>
<dbReference type="Gene3D" id="3.10.10.10">
    <property type="entry name" value="HIV Type 1 Reverse Transcriptase, subunit A, domain 1"/>
    <property type="match status" value="1"/>
</dbReference>
<dbReference type="CDD" id="cd09274">
    <property type="entry name" value="RNase_HI_RT_Ty3"/>
    <property type="match status" value="1"/>
</dbReference>
<evidence type="ECO:0000313" key="8">
    <source>
        <dbReference type="EMBL" id="RVX01200.1"/>
    </source>
</evidence>
<keyword evidence="5" id="KW-0378">Hydrolase</keyword>
<dbReference type="GO" id="GO:0016787">
    <property type="term" value="F:hydrolase activity"/>
    <property type="evidence" value="ECO:0007669"/>
    <property type="project" value="UniProtKB-KW"/>
</dbReference>
<evidence type="ECO:0000256" key="6">
    <source>
        <dbReference type="ARBA" id="ARBA00022918"/>
    </source>
</evidence>
<evidence type="ECO:0000256" key="2">
    <source>
        <dbReference type="ARBA" id="ARBA00022695"/>
    </source>
</evidence>
<gene>
    <name evidence="8" type="primary">pol_1810</name>
    <name evidence="8" type="ORF">CK203_036108</name>
</gene>
<feature type="domain" description="Reverse transcriptase RNase H-like" evidence="7">
    <location>
        <begin position="213"/>
        <end position="313"/>
    </location>
</feature>
<organism evidence="8 9">
    <name type="scientific">Vitis vinifera</name>
    <name type="common">Grape</name>
    <dbReference type="NCBI Taxonomy" id="29760"/>
    <lineage>
        <taxon>Eukaryota</taxon>
        <taxon>Viridiplantae</taxon>
        <taxon>Streptophyta</taxon>
        <taxon>Embryophyta</taxon>
        <taxon>Tracheophyta</taxon>
        <taxon>Spermatophyta</taxon>
        <taxon>Magnoliopsida</taxon>
        <taxon>eudicotyledons</taxon>
        <taxon>Gunneridae</taxon>
        <taxon>Pentapetalae</taxon>
        <taxon>rosids</taxon>
        <taxon>Vitales</taxon>
        <taxon>Vitaceae</taxon>
        <taxon>Viteae</taxon>
        <taxon>Vitis</taxon>
    </lineage>
</organism>
<dbReference type="EMBL" id="QGNW01000077">
    <property type="protein sequence ID" value="RVX01200.1"/>
    <property type="molecule type" value="Genomic_DNA"/>
</dbReference>
<evidence type="ECO:0000256" key="5">
    <source>
        <dbReference type="ARBA" id="ARBA00022801"/>
    </source>
</evidence>
<reference evidence="8 9" key="1">
    <citation type="journal article" date="2018" name="PLoS Genet.">
        <title>Population sequencing reveals clonal diversity and ancestral inbreeding in the grapevine cultivar Chardonnay.</title>
        <authorList>
            <person name="Roach M.J."/>
            <person name="Johnson D.L."/>
            <person name="Bohlmann J."/>
            <person name="van Vuuren H.J."/>
            <person name="Jones S.J."/>
            <person name="Pretorius I.S."/>
            <person name="Schmidt S.A."/>
            <person name="Borneman A.R."/>
        </authorList>
    </citation>
    <scope>NUCLEOTIDE SEQUENCE [LARGE SCALE GENOMIC DNA]</scope>
    <source>
        <strain evidence="9">cv. Chardonnay</strain>
        <tissue evidence="8">Leaf</tissue>
    </source>
</reference>
<protein>
    <submittedName>
        <fullName evidence="8">Retrovirus-related Pol polyprotein from transposon 297</fullName>
    </submittedName>
</protein>
<dbReference type="Pfam" id="PF17917">
    <property type="entry name" value="RT_RNaseH"/>
    <property type="match status" value="1"/>
</dbReference>
<dbReference type="GO" id="GO:0004519">
    <property type="term" value="F:endonuclease activity"/>
    <property type="evidence" value="ECO:0007669"/>
    <property type="project" value="UniProtKB-KW"/>
</dbReference>
<evidence type="ECO:0000256" key="1">
    <source>
        <dbReference type="ARBA" id="ARBA00022679"/>
    </source>
</evidence>
<keyword evidence="2" id="KW-0548">Nucleotidyltransferase</keyword>
<dbReference type="PANTHER" id="PTHR35046">
    <property type="entry name" value="ZINC KNUCKLE (CCHC-TYPE) FAMILY PROTEIN"/>
    <property type="match status" value="1"/>
</dbReference>
<name>A0A438IWT3_VITVI</name>
<dbReference type="InterPro" id="IPR041373">
    <property type="entry name" value="RT_RNaseH"/>
</dbReference>